<dbReference type="PANTHER" id="PTHR30015">
    <property type="entry name" value="MRR RESTRICTION SYSTEM PROTEIN"/>
    <property type="match status" value="1"/>
</dbReference>
<dbReference type="InterPro" id="IPR007560">
    <property type="entry name" value="Restrct_endonuc_IV_Mrr"/>
</dbReference>
<dbReference type="SUPFAM" id="SSF52980">
    <property type="entry name" value="Restriction endonuclease-like"/>
    <property type="match status" value="1"/>
</dbReference>
<keyword evidence="2" id="KW-0255">Endonuclease</keyword>
<name>A0ABV9X1H5_9ACTN</name>
<dbReference type="GO" id="GO:0004519">
    <property type="term" value="F:endonuclease activity"/>
    <property type="evidence" value="ECO:0007669"/>
    <property type="project" value="UniProtKB-KW"/>
</dbReference>
<proteinExistence type="predicted"/>
<keyword evidence="2" id="KW-0378">Hydrolase</keyword>
<dbReference type="EMBL" id="JBHSJO010000001">
    <property type="protein sequence ID" value="MFC5017572.1"/>
    <property type="molecule type" value="Genomic_DNA"/>
</dbReference>
<dbReference type="InterPro" id="IPR011335">
    <property type="entry name" value="Restrct_endonuc-II-like"/>
</dbReference>
<accession>A0ABV9X1H5</accession>
<gene>
    <name evidence="2" type="ORF">ACFPRC_22215</name>
</gene>
<keyword evidence="3" id="KW-1185">Reference proteome</keyword>
<keyword evidence="2" id="KW-0540">Nuclease</keyword>
<evidence type="ECO:0000259" key="1">
    <source>
        <dbReference type="Pfam" id="PF04471"/>
    </source>
</evidence>
<dbReference type="InterPro" id="IPR011856">
    <property type="entry name" value="tRNA_endonuc-like_dom_sf"/>
</dbReference>
<organism evidence="2 3">
    <name type="scientific">Streptomyces lienomycini</name>
    <dbReference type="NCBI Taxonomy" id="284035"/>
    <lineage>
        <taxon>Bacteria</taxon>
        <taxon>Bacillati</taxon>
        <taxon>Actinomycetota</taxon>
        <taxon>Actinomycetes</taxon>
        <taxon>Kitasatosporales</taxon>
        <taxon>Streptomycetaceae</taxon>
        <taxon>Streptomyces</taxon>
    </lineage>
</organism>
<reference evidence="3" key="1">
    <citation type="journal article" date="2019" name="Int. J. Syst. Evol. Microbiol.">
        <title>The Global Catalogue of Microorganisms (GCM) 10K type strain sequencing project: providing services to taxonomists for standard genome sequencing and annotation.</title>
        <authorList>
            <consortium name="The Broad Institute Genomics Platform"/>
            <consortium name="The Broad Institute Genome Sequencing Center for Infectious Disease"/>
            <person name="Wu L."/>
            <person name="Ma J."/>
        </authorList>
    </citation>
    <scope>NUCLEOTIDE SEQUENCE [LARGE SCALE GENOMIC DNA]</scope>
    <source>
        <strain evidence="3">CGMCC 4.1542</strain>
    </source>
</reference>
<dbReference type="InterPro" id="IPR052906">
    <property type="entry name" value="Type_IV_Methyl-Rstrct_Enzyme"/>
</dbReference>
<dbReference type="PANTHER" id="PTHR30015:SF6">
    <property type="entry name" value="SLL1429 PROTEIN"/>
    <property type="match status" value="1"/>
</dbReference>
<dbReference type="Proteomes" id="UP001595855">
    <property type="component" value="Unassembled WGS sequence"/>
</dbReference>
<comment type="caution">
    <text evidence="2">The sequence shown here is derived from an EMBL/GenBank/DDBJ whole genome shotgun (WGS) entry which is preliminary data.</text>
</comment>
<dbReference type="RefSeq" id="WP_271416199.1">
    <property type="nucleotide sequence ID" value="NZ_BAAATN010000016.1"/>
</dbReference>
<dbReference type="Gene3D" id="3.40.1350.10">
    <property type="match status" value="1"/>
</dbReference>
<dbReference type="Pfam" id="PF04471">
    <property type="entry name" value="Mrr_cat"/>
    <property type="match status" value="1"/>
</dbReference>
<evidence type="ECO:0000313" key="3">
    <source>
        <dbReference type="Proteomes" id="UP001595855"/>
    </source>
</evidence>
<sequence>MWFGDPGHVSDVTIRGAAEKALAGMPGSVRAAWTAALEEARKDILGSGTVLESKQYTGTYDHRYDSWHMPVELGIGIDAVDDGNATVRLVQHRAGEFDTISQIVSYVNGRRLFHKVTVGEILPAGSRNNYSPEDYTVQLREADDAYRTLRAAFATPDSRTERYQYLLQLTTFLKEQARALETTAPTPTEPRAVSDWFALSPTEFEYAVAELCRKDGCTRVQAIGGAGDLGADVVAYTPDGCKVVIQCKQYRGKVASPDLQRFAGTVFNVHRADVAVLVTTGTVTTPAARLAKATGIEIVHAERLDRWADGRDRPPWYHHHTLLPPESGL</sequence>
<protein>
    <submittedName>
        <fullName evidence="2">Restriction endonuclease</fullName>
    </submittedName>
</protein>
<feature type="domain" description="Restriction endonuclease type IV Mrr" evidence="1">
    <location>
        <begin position="199"/>
        <end position="307"/>
    </location>
</feature>
<evidence type="ECO:0000313" key="2">
    <source>
        <dbReference type="EMBL" id="MFC5017572.1"/>
    </source>
</evidence>